<name>A0AAW9F696_9HYPH</name>
<evidence type="ECO:0000313" key="1">
    <source>
        <dbReference type="EMBL" id="MDX8302057.1"/>
    </source>
</evidence>
<proteinExistence type="predicted"/>
<accession>A0AAW9F696</accession>
<gene>
    <name evidence="1" type="ORF">RMR22_07355</name>
</gene>
<sequence length="119" mass="12944">MSDLSDIFAEFFRGHRMISDIAAWFITLFVLNPIQADVQERMQGVNASAQSIQQSQQCISAQGPKLLQRAGEDPSWAIATAAGYTLGWTSPVQLLDTSDPNCAELTRLLQAGEGEEANS</sequence>
<organism evidence="1">
    <name type="scientific">Agrobacterium rosae</name>
    <dbReference type="NCBI Taxonomy" id="1972867"/>
    <lineage>
        <taxon>Bacteria</taxon>
        <taxon>Pseudomonadati</taxon>
        <taxon>Pseudomonadota</taxon>
        <taxon>Alphaproteobacteria</taxon>
        <taxon>Hyphomicrobiales</taxon>
        <taxon>Rhizobiaceae</taxon>
        <taxon>Rhizobium/Agrobacterium group</taxon>
        <taxon>Agrobacterium</taxon>
    </lineage>
</organism>
<comment type="caution">
    <text evidence="1">The sequence shown here is derived from an EMBL/GenBank/DDBJ whole genome shotgun (WGS) entry which is preliminary data.</text>
</comment>
<dbReference type="EMBL" id="JAVRAF010000001">
    <property type="protein sequence ID" value="MDX8302057.1"/>
    <property type="molecule type" value="Genomic_DNA"/>
</dbReference>
<dbReference type="RefSeq" id="WP_244554420.1">
    <property type="nucleotide sequence ID" value="NZ_CP192781.1"/>
</dbReference>
<dbReference type="AlphaFoldDB" id="A0AAW9F696"/>
<protein>
    <submittedName>
        <fullName evidence="1">Uncharacterized protein</fullName>
    </submittedName>
</protein>
<reference evidence="1" key="1">
    <citation type="journal article" date="2023" name="Phytobiomes J">
        <title>Deciphering the key players within the bacterial microbiota associated with aerial crown gall tumors on rhododendron: Insights into the gallobiome.</title>
        <authorList>
            <person name="Kuzmanovic N."/>
            <person name="Nesme J."/>
            <person name="Wolf J."/>
            <person name="Neumann-Schaal M."/>
            <person name="Petersen J."/>
            <person name="Fernandez-Gnecco G."/>
            <person name="Sproeer C."/>
            <person name="Bunk B."/>
            <person name="Overmann J."/>
            <person name="Sorensen S.J."/>
            <person name="Idczak E."/>
            <person name="Smalla K."/>
        </authorList>
    </citation>
    <scope>NUCLEOTIDE SEQUENCE</scope>
    <source>
        <strain evidence="1">Rho-11.1</strain>
    </source>
</reference>